<dbReference type="PRINTS" id="PR00502">
    <property type="entry name" value="NUDIXFAMILY"/>
</dbReference>
<evidence type="ECO:0000259" key="5">
    <source>
        <dbReference type="PROSITE" id="PS51462"/>
    </source>
</evidence>
<dbReference type="AlphaFoldDB" id="A0A9W6SKD7"/>
<comment type="similarity">
    <text evidence="2 4">Belongs to the Nudix hydrolase family.</text>
</comment>
<dbReference type="InterPro" id="IPR000086">
    <property type="entry name" value="NUDIX_hydrolase_dom"/>
</dbReference>
<dbReference type="PROSITE" id="PS51462">
    <property type="entry name" value="NUDIX"/>
    <property type="match status" value="1"/>
</dbReference>
<keyword evidence="7" id="KW-1185">Reference proteome</keyword>
<keyword evidence="3 4" id="KW-0378">Hydrolase</keyword>
<proteinExistence type="inferred from homology"/>
<dbReference type="Pfam" id="PF00293">
    <property type="entry name" value="NUDIX"/>
    <property type="match status" value="1"/>
</dbReference>
<name>A0A9W6SKD7_9ACTN</name>
<sequence length="145" mass="16361">MVYTSPVDVFLILTRGEEVLLALRENTGYADGLWNFPSGKLEAGEPVDTAICREAAEEIGLKIRPKDLDDPHLLHYWTPEGTGRMGLFFHTEYEERFGEPTNAEPHKCGGLMWCPIDEPPAKTVPYTLLGWRLWRSGRAFAPAGW</sequence>
<organism evidence="6 7">
    <name type="scientific">Actinorhabdospora filicis</name>
    <dbReference type="NCBI Taxonomy" id="1785913"/>
    <lineage>
        <taxon>Bacteria</taxon>
        <taxon>Bacillati</taxon>
        <taxon>Actinomycetota</taxon>
        <taxon>Actinomycetes</taxon>
        <taxon>Micromonosporales</taxon>
        <taxon>Micromonosporaceae</taxon>
        <taxon>Actinorhabdospora</taxon>
    </lineage>
</organism>
<feature type="domain" description="Nudix hydrolase" evidence="5">
    <location>
        <begin position="2"/>
        <end position="136"/>
    </location>
</feature>
<dbReference type="PROSITE" id="PS00893">
    <property type="entry name" value="NUDIX_BOX"/>
    <property type="match status" value="1"/>
</dbReference>
<evidence type="ECO:0000313" key="7">
    <source>
        <dbReference type="Proteomes" id="UP001165079"/>
    </source>
</evidence>
<dbReference type="PANTHER" id="PTHR43046">
    <property type="entry name" value="GDP-MANNOSE MANNOSYL HYDROLASE"/>
    <property type="match status" value="1"/>
</dbReference>
<dbReference type="SUPFAM" id="SSF55811">
    <property type="entry name" value="Nudix"/>
    <property type="match status" value="1"/>
</dbReference>
<evidence type="ECO:0000256" key="4">
    <source>
        <dbReference type="RuleBase" id="RU003476"/>
    </source>
</evidence>
<dbReference type="InterPro" id="IPR020476">
    <property type="entry name" value="Nudix_hydrolase"/>
</dbReference>
<gene>
    <name evidence="6" type="ORF">Afil01_10180</name>
</gene>
<evidence type="ECO:0000256" key="1">
    <source>
        <dbReference type="ARBA" id="ARBA00001946"/>
    </source>
</evidence>
<reference evidence="6" key="1">
    <citation type="submission" date="2023-03" db="EMBL/GenBank/DDBJ databases">
        <title>Actinorhabdospora filicis NBRC 111898.</title>
        <authorList>
            <person name="Ichikawa N."/>
            <person name="Sato H."/>
            <person name="Tonouchi N."/>
        </authorList>
    </citation>
    <scope>NUCLEOTIDE SEQUENCE</scope>
    <source>
        <strain evidence="6">NBRC 111898</strain>
    </source>
</reference>
<dbReference type="Proteomes" id="UP001165079">
    <property type="component" value="Unassembled WGS sequence"/>
</dbReference>
<evidence type="ECO:0000313" key="6">
    <source>
        <dbReference type="EMBL" id="GLZ76211.1"/>
    </source>
</evidence>
<dbReference type="CDD" id="cd04683">
    <property type="entry name" value="NUDIX_Hydrolase"/>
    <property type="match status" value="1"/>
</dbReference>
<accession>A0A9W6SKD7</accession>
<dbReference type="InterPro" id="IPR020084">
    <property type="entry name" value="NUDIX_hydrolase_CS"/>
</dbReference>
<protein>
    <recommendedName>
        <fullName evidence="5">Nudix hydrolase domain-containing protein</fullName>
    </recommendedName>
</protein>
<dbReference type="GO" id="GO:0016787">
    <property type="term" value="F:hydrolase activity"/>
    <property type="evidence" value="ECO:0007669"/>
    <property type="project" value="UniProtKB-KW"/>
</dbReference>
<comment type="caution">
    <text evidence="6">The sequence shown here is derived from an EMBL/GenBank/DDBJ whole genome shotgun (WGS) entry which is preliminary data.</text>
</comment>
<dbReference type="RefSeq" id="WP_285661395.1">
    <property type="nucleotide sequence ID" value="NZ_BSTX01000001.1"/>
</dbReference>
<evidence type="ECO:0000256" key="3">
    <source>
        <dbReference type="ARBA" id="ARBA00022801"/>
    </source>
</evidence>
<dbReference type="InterPro" id="IPR015797">
    <property type="entry name" value="NUDIX_hydrolase-like_dom_sf"/>
</dbReference>
<dbReference type="EMBL" id="BSTX01000001">
    <property type="protein sequence ID" value="GLZ76211.1"/>
    <property type="molecule type" value="Genomic_DNA"/>
</dbReference>
<dbReference type="Gene3D" id="3.90.79.10">
    <property type="entry name" value="Nucleoside Triphosphate Pyrophosphohydrolase"/>
    <property type="match status" value="1"/>
</dbReference>
<comment type="cofactor">
    <cofactor evidence="1">
        <name>Mg(2+)</name>
        <dbReference type="ChEBI" id="CHEBI:18420"/>
    </cofactor>
</comment>
<dbReference type="PANTHER" id="PTHR43046:SF16">
    <property type="entry name" value="ADP-RIBOSE PYROPHOSPHATASE YJHB-RELATED"/>
    <property type="match status" value="1"/>
</dbReference>
<evidence type="ECO:0000256" key="2">
    <source>
        <dbReference type="ARBA" id="ARBA00005582"/>
    </source>
</evidence>